<dbReference type="Pfam" id="PF03372">
    <property type="entry name" value="Exo_endo_phos"/>
    <property type="match status" value="1"/>
</dbReference>
<dbReference type="Proteomes" id="UP001055712">
    <property type="component" value="Unassembled WGS sequence"/>
</dbReference>
<dbReference type="SUPFAM" id="SSF56219">
    <property type="entry name" value="DNase I-like"/>
    <property type="match status" value="1"/>
</dbReference>
<keyword evidence="8" id="KW-0234">DNA repair</keyword>
<evidence type="ECO:0000256" key="6">
    <source>
        <dbReference type="PIRSR" id="PIRSR604808-2"/>
    </source>
</evidence>
<dbReference type="Gene3D" id="3.60.10.10">
    <property type="entry name" value="Endonuclease/exonuclease/phosphatase"/>
    <property type="match status" value="1"/>
</dbReference>
<dbReference type="NCBIfam" id="TIGR00633">
    <property type="entry name" value="xth"/>
    <property type="match status" value="1"/>
</dbReference>
<dbReference type="GO" id="GO:0003906">
    <property type="term" value="F:DNA-(apurinic or apyrimidinic site) endonuclease activity"/>
    <property type="evidence" value="ECO:0007669"/>
    <property type="project" value="TreeGrafter"/>
</dbReference>
<dbReference type="InterPro" id="IPR004808">
    <property type="entry name" value="AP_endonuc_1"/>
</dbReference>
<keyword evidence="6" id="KW-0464">Manganese</keyword>
<keyword evidence="8" id="KW-0227">DNA damage</keyword>
<feature type="active site" evidence="5">
    <location>
        <position position="213"/>
    </location>
</feature>
<feature type="domain" description="Endonuclease/exonuclease/phosphatase" evidence="10">
    <location>
        <begin position="98"/>
        <end position="358"/>
    </location>
</feature>
<feature type="binding site" evidence="6">
    <location>
        <position position="134"/>
    </location>
    <ligand>
        <name>Mg(2+)</name>
        <dbReference type="ChEBI" id="CHEBI:18420"/>
        <label>1</label>
    </ligand>
</feature>
<gene>
    <name evidence="11" type="ORF">D9Q98_006481</name>
</gene>
<reference evidence="11" key="2">
    <citation type="submission" date="2020-11" db="EMBL/GenBank/DDBJ databases">
        <authorList>
            <person name="Cecchin M."/>
            <person name="Marcolungo L."/>
            <person name="Rossato M."/>
            <person name="Girolomoni L."/>
            <person name="Cosentino E."/>
            <person name="Cuine S."/>
            <person name="Li-Beisson Y."/>
            <person name="Delledonne M."/>
            <person name="Ballottari M."/>
        </authorList>
    </citation>
    <scope>NUCLEOTIDE SEQUENCE</scope>
    <source>
        <strain evidence="11">211/11P</strain>
        <tissue evidence="11">Whole cell</tissue>
    </source>
</reference>
<feature type="region of interest" description="Disordered" evidence="9">
    <location>
        <begin position="442"/>
        <end position="490"/>
    </location>
</feature>
<dbReference type="PANTHER" id="PTHR22748">
    <property type="entry name" value="AP ENDONUCLEASE"/>
    <property type="match status" value="1"/>
</dbReference>
<dbReference type="PANTHER" id="PTHR22748:SF4">
    <property type="entry name" value="DNA-(APURINIC OR APYRIMIDINIC SITE) ENDONUCLEASE 2"/>
    <property type="match status" value="1"/>
</dbReference>
<feature type="active site" description="Proton donor/acceptor" evidence="5">
    <location>
        <position position="255"/>
    </location>
</feature>
<reference evidence="11" key="1">
    <citation type="journal article" date="2019" name="Plant J.">
        <title>Chlorella vulgaris genome assembly and annotation reveals the molecular basis for metabolic acclimation to high light conditions.</title>
        <authorList>
            <person name="Cecchin M."/>
            <person name="Marcolungo L."/>
            <person name="Rossato M."/>
            <person name="Girolomoni L."/>
            <person name="Cosentino E."/>
            <person name="Cuine S."/>
            <person name="Li-Beisson Y."/>
            <person name="Delledonne M."/>
            <person name="Ballottari M."/>
        </authorList>
    </citation>
    <scope>NUCLEOTIDE SEQUENCE</scope>
    <source>
        <strain evidence="11">211/11P</strain>
    </source>
</reference>
<evidence type="ECO:0000256" key="3">
    <source>
        <dbReference type="ARBA" id="ARBA00022801"/>
    </source>
</evidence>
<dbReference type="EC" id="3.1.-.-" evidence="8"/>
<dbReference type="PROSITE" id="PS51435">
    <property type="entry name" value="AP_NUCLEASE_F1_4"/>
    <property type="match status" value="1"/>
</dbReference>
<keyword evidence="2 6" id="KW-0479">Metal-binding</keyword>
<proteinExistence type="inferred from homology"/>
<comment type="similarity">
    <text evidence="1 8">Belongs to the DNA repair enzymes AP/ExoA family.</text>
</comment>
<feature type="compositionally biased region" description="Polar residues" evidence="9">
    <location>
        <begin position="55"/>
        <end position="65"/>
    </location>
</feature>
<feature type="binding site" evidence="6">
    <location>
        <position position="357"/>
    </location>
    <ligand>
        <name>Mg(2+)</name>
        <dbReference type="ChEBI" id="CHEBI:18420"/>
        <label>1</label>
    </ligand>
</feature>
<dbReference type="GO" id="GO:0008081">
    <property type="term" value="F:phosphoric diester hydrolase activity"/>
    <property type="evidence" value="ECO:0007669"/>
    <property type="project" value="TreeGrafter"/>
</dbReference>
<sequence length="517" mass="55889">MSPPVSIVGRTFGFTTRPPVTCSTRRTTYWAAVPRSGSEDLIRAPWDRTVPPEASASQPSCNSGGKPTLPPKSQPSDLIYEELWGFVKRATTWMKLLCWNVNSLAPTVRNAVLRYGSWLGFFEAHGIDILCLQESKVPEDKLTKELCCVEGFQSFWAISREKKGYSGATTYVSETWAPCSCEADCLGTGDDDIDREGRVVLTDHGAFVLINVYVPNAGDRPDRARLPYKLRFLAALKQRCDELAAEGRQLLVVGDFNVPAEERDVHPSLVPADGFDALYTAAERAALHALSSSYSDVWRHLHPDVSSSYTVWNERTSARAFNQGLRIDYVLCTPGLLANIVSCEVLSTDVLPAKWSDHAGMLLELADVEPLPPHTPCKEWQRLYRRFVDVGQKSILGMFQRKRPPTAAPTEPAGQAARADGTACVAEAARPTTDGAVALQPATTQQGDGGKEVAGSSGISDGGGGMARKRRRTSTGAGTAVTVDGKAKQQEAAKAREVAAGGQRTIGSFFAAGGGKR</sequence>
<feature type="binding site" evidence="6">
    <location>
        <position position="100"/>
    </location>
    <ligand>
        <name>Mg(2+)</name>
        <dbReference type="ChEBI" id="CHEBI:18420"/>
        <label>1</label>
    </ligand>
</feature>
<accession>A0A9D4YV38</accession>
<evidence type="ECO:0000256" key="7">
    <source>
        <dbReference type="PIRSR" id="PIRSR604808-3"/>
    </source>
</evidence>
<evidence type="ECO:0000313" key="11">
    <source>
        <dbReference type="EMBL" id="KAI3428098.1"/>
    </source>
</evidence>
<feature type="binding site" evidence="6">
    <location>
        <position position="358"/>
    </location>
    <ligand>
        <name>Mg(2+)</name>
        <dbReference type="ChEBI" id="CHEBI:18420"/>
        <label>1</label>
    </ligand>
</feature>
<evidence type="ECO:0000256" key="2">
    <source>
        <dbReference type="ARBA" id="ARBA00022723"/>
    </source>
</evidence>
<organism evidence="11 12">
    <name type="scientific">Chlorella vulgaris</name>
    <name type="common">Green alga</name>
    <dbReference type="NCBI Taxonomy" id="3077"/>
    <lineage>
        <taxon>Eukaryota</taxon>
        <taxon>Viridiplantae</taxon>
        <taxon>Chlorophyta</taxon>
        <taxon>core chlorophytes</taxon>
        <taxon>Trebouxiophyceae</taxon>
        <taxon>Chlorellales</taxon>
        <taxon>Chlorellaceae</taxon>
        <taxon>Chlorella clade</taxon>
        <taxon>Chlorella</taxon>
    </lineage>
</organism>
<dbReference type="AlphaFoldDB" id="A0A9D4YV38"/>
<feature type="site" description="Important for catalytic activity" evidence="7">
    <location>
        <position position="328"/>
    </location>
</feature>
<feature type="binding site" evidence="6">
    <location>
        <position position="255"/>
    </location>
    <ligand>
        <name>Mg(2+)</name>
        <dbReference type="ChEBI" id="CHEBI:18420"/>
        <label>1</label>
    </ligand>
</feature>
<keyword evidence="3" id="KW-0378">Hydrolase</keyword>
<evidence type="ECO:0000256" key="4">
    <source>
        <dbReference type="ARBA" id="ARBA00022842"/>
    </source>
</evidence>
<dbReference type="OrthoDB" id="391817at2759"/>
<feature type="active site" description="Proton acceptor" evidence="5">
    <location>
        <position position="358"/>
    </location>
</feature>
<feature type="site" description="Interaction with DNA substrate" evidence="7">
    <location>
        <position position="358"/>
    </location>
</feature>
<feature type="region of interest" description="Disordered" evidence="9">
    <location>
        <begin position="49"/>
        <end position="72"/>
    </location>
</feature>
<evidence type="ECO:0000256" key="9">
    <source>
        <dbReference type="SAM" id="MobiDB-lite"/>
    </source>
</evidence>
<dbReference type="EMBL" id="SIDB01000009">
    <property type="protein sequence ID" value="KAI3428098.1"/>
    <property type="molecule type" value="Genomic_DNA"/>
</dbReference>
<keyword evidence="4 6" id="KW-0460">Magnesium</keyword>
<evidence type="ECO:0000256" key="5">
    <source>
        <dbReference type="PIRSR" id="PIRSR604808-1"/>
    </source>
</evidence>
<dbReference type="InterPro" id="IPR036691">
    <property type="entry name" value="Endo/exonu/phosph_ase_sf"/>
</dbReference>
<keyword evidence="12" id="KW-1185">Reference proteome</keyword>
<protein>
    <recommendedName>
        <fullName evidence="8">DNA-(apurinic or apyrimidinic site) endonuclease</fullName>
        <ecNumber evidence="8">3.1.-.-</ecNumber>
    </recommendedName>
</protein>
<feature type="site" description="Transition state stabilizer" evidence="7">
    <location>
        <position position="257"/>
    </location>
</feature>
<dbReference type="GO" id="GO:0005634">
    <property type="term" value="C:nucleus"/>
    <property type="evidence" value="ECO:0007669"/>
    <property type="project" value="TreeGrafter"/>
</dbReference>
<dbReference type="GO" id="GO:0006284">
    <property type="term" value="P:base-excision repair"/>
    <property type="evidence" value="ECO:0007669"/>
    <property type="project" value="TreeGrafter"/>
</dbReference>
<dbReference type="GO" id="GO:0046872">
    <property type="term" value="F:metal ion binding"/>
    <property type="evidence" value="ECO:0007669"/>
    <property type="project" value="UniProtKB-KW"/>
</dbReference>
<comment type="cofactor">
    <cofactor evidence="6 8">
        <name>Mg(2+)</name>
        <dbReference type="ChEBI" id="CHEBI:18420"/>
    </cofactor>
    <cofactor evidence="6 8">
        <name>Mn(2+)</name>
        <dbReference type="ChEBI" id="CHEBI:29035"/>
    </cofactor>
    <text evidence="6 8">Probably binds two magnesium or manganese ions per subunit.</text>
</comment>
<dbReference type="InterPro" id="IPR005135">
    <property type="entry name" value="Endo/exonuclease/phosphatase"/>
</dbReference>
<evidence type="ECO:0000256" key="1">
    <source>
        <dbReference type="ARBA" id="ARBA00007092"/>
    </source>
</evidence>
<name>A0A9D4YV38_CHLVU</name>
<evidence type="ECO:0000259" key="10">
    <source>
        <dbReference type="Pfam" id="PF03372"/>
    </source>
</evidence>
<evidence type="ECO:0000313" key="12">
    <source>
        <dbReference type="Proteomes" id="UP001055712"/>
    </source>
</evidence>
<comment type="caution">
    <text evidence="11">The sequence shown here is derived from an EMBL/GenBank/DDBJ whole genome shotgun (WGS) entry which is preliminary data.</text>
</comment>
<evidence type="ECO:0000256" key="8">
    <source>
        <dbReference type="RuleBase" id="RU362131"/>
    </source>
</evidence>
<dbReference type="GO" id="GO:0008311">
    <property type="term" value="F:double-stranded DNA 3'-5' DNA exonuclease activity"/>
    <property type="evidence" value="ECO:0007669"/>
    <property type="project" value="TreeGrafter"/>
</dbReference>
<feature type="binding site" evidence="6">
    <location>
        <position position="257"/>
    </location>
    <ligand>
        <name>Mg(2+)</name>
        <dbReference type="ChEBI" id="CHEBI:18420"/>
        <label>1</label>
    </ligand>
</feature>